<proteinExistence type="predicted"/>
<dbReference type="Pfam" id="PF11292">
    <property type="entry name" value="DUF3093"/>
    <property type="match status" value="1"/>
</dbReference>
<evidence type="ECO:0000313" key="2">
    <source>
        <dbReference type="EMBL" id="QJY50998.1"/>
    </source>
</evidence>
<protein>
    <submittedName>
        <fullName evidence="2">DUF3093 domain-containing protein</fullName>
    </submittedName>
</protein>
<feature type="transmembrane region" description="Helical" evidence="1">
    <location>
        <begin position="54"/>
        <end position="74"/>
    </location>
</feature>
<organism evidence="2 3">
    <name type="scientific">Pseudonocardia broussonetiae</name>
    <dbReference type="NCBI Taxonomy" id="2736640"/>
    <lineage>
        <taxon>Bacteria</taxon>
        <taxon>Bacillati</taxon>
        <taxon>Actinomycetota</taxon>
        <taxon>Actinomycetes</taxon>
        <taxon>Pseudonocardiales</taxon>
        <taxon>Pseudonocardiaceae</taxon>
        <taxon>Pseudonocardia</taxon>
    </lineage>
</organism>
<dbReference type="InterPro" id="IPR021443">
    <property type="entry name" value="DUF3093"/>
</dbReference>
<sequence>MVNEHAPAADPATSGTSGFDERLSVPWWWYLPAIGVAVLLGAEIHMGYPGIRAWIGYAALIPLAVAVLVWLGRVRVQVRDGELRAGGAALALRHVGRVDVLRDRDEKQVALGPDLDPTAHLLHRAWVRPVVRVEVTDPADPTPYWVVSVRDAEGLVRALGR</sequence>
<reference evidence="2 3" key="1">
    <citation type="submission" date="2020-05" db="EMBL/GenBank/DDBJ databases">
        <authorList>
            <person name="Mo P."/>
        </authorList>
    </citation>
    <scope>NUCLEOTIDE SEQUENCE [LARGE SCALE GENOMIC DNA]</scope>
    <source>
        <strain evidence="2 3">Gen01</strain>
    </source>
</reference>
<keyword evidence="1" id="KW-0472">Membrane</keyword>
<dbReference type="AlphaFoldDB" id="A0A6M6JT40"/>
<gene>
    <name evidence="2" type="ORF">HOP40_28730</name>
</gene>
<evidence type="ECO:0000313" key="3">
    <source>
        <dbReference type="Proteomes" id="UP000505377"/>
    </source>
</evidence>
<name>A0A6M6JT40_9PSEU</name>
<keyword evidence="1" id="KW-1133">Transmembrane helix</keyword>
<evidence type="ECO:0000256" key="1">
    <source>
        <dbReference type="SAM" id="Phobius"/>
    </source>
</evidence>
<dbReference type="Proteomes" id="UP000505377">
    <property type="component" value="Chromosome"/>
</dbReference>
<accession>A0A6M6JT40</accession>
<keyword evidence="3" id="KW-1185">Reference proteome</keyword>
<feature type="transmembrane region" description="Helical" evidence="1">
    <location>
        <begin position="27"/>
        <end position="48"/>
    </location>
</feature>
<keyword evidence="1" id="KW-0812">Transmembrane</keyword>
<dbReference type="KEGG" id="pbro:HOP40_28730"/>
<dbReference type="EMBL" id="CP053564">
    <property type="protein sequence ID" value="QJY50998.1"/>
    <property type="molecule type" value="Genomic_DNA"/>
</dbReference>